<accession>A0AA48HYU5</accession>
<dbReference type="InterPro" id="IPR001279">
    <property type="entry name" value="Metallo-B-lactamas"/>
</dbReference>
<dbReference type="Proteomes" id="UP001337580">
    <property type="component" value="Chromosome"/>
</dbReference>
<dbReference type="CDD" id="cd07731">
    <property type="entry name" value="ComA-like_MBL-fold"/>
    <property type="match status" value="1"/>
</dbReference>
<dbReference type="InterPro" id="IPR052159">
    <property type="entry name" value="Competence_DNA_uptake"/>
</dbReference>
<sequence length="314" mass="35599">MLSKKRFKKIVTFVFFIISLSFLVILIRFIPSTQRQTGKSPSVINPKSDAGSDAVYIIFLNVGRADSIIIKDKNTALLVDGASSKSRIKISDYIKKCNIKIFDCIFLTHPHEDHYGQLLDVFKNFSFKRFISVDCLTSYADVAFNNFLNYFENNKEKIFETAKSGDNFSFGRFYIKVLGPINKSKIINNNSLIFVLCVDNKPLVLFTGDAQKEEEFDICSKYCGQDLKCAVLKVGHHGSNTSTTNKLLNMSEFKIAIILSKINFASKSVEKRLEDRKIKIYNTSKDGNITLKYENNEIMVETERSGKSITCKAA</sequence>
<protein>
    <submittedName>
        <fullName evidence="3">MBL fold metallo-hydrolase</fullName>
    </submittedName>
</protein>
<dbReference type="Gene3D" id="3.60.15.10">
    <property type="entry name" value="Ribonuclease Z/Hydroxyacylglutathione hydrolase-like"/>
    <property type="match status" value="1"/>
</dbReference>
<dbReference type="SUPFAM" id="SSF56281">
    <property type="entry name" value="Metallo-hydrolase/oxidoreductase"/>
    <property type="match status" value="1"/>
</dbReference>
<gene>
    <name evidence="3" type="ORF">CfP315_0846</name>
</gene>
<dbReference type="Pfam" id="PF00753">
    <property type="entry name" value="Lactamase_B"/>
    <property type="match status" value="1"/>
</dbReference>
<evidence type="ECO:0000256" key="1">
    <source>
        <dbReference type="SAM" id="Phobius"/>
    </source>
</evidence>
<evidence type="ECO:0000259" key="2">
    <source>
        <dbReference type="SMART" id="SM00849"/>
    </source>
</evidence>
<dbReference type="KEGG" id="ips:CfP315_0846"/>
<dbReference type="PANTHER" id="PTHR30619:SF1">
    <property type="entry name" value="RECOMBINATION PROTEIN 2"/>
    <property type="match status" value="1"/>
</dbReference>
<feature type="domain" description="Metallo-beta-lactamase" evidence="2">
    <location>
        <begin position="64"/>
        <end position="262"/>
    </location>
</feature>
<proteinExistence type="predicted"/>
<organism evidence="3">
    <name type="scientific">Candidatus Improbicoccus pseudotrichonymphae</name>
    <dbReference type="NCBI Taxonomy" id="3033792"/>
    <lineage>
        <taxon>Bacteria</taxon>
        <taxon>Bacillati</taxon>
        <taxon>Bacillota</taxon>
        <taxon>Clostridia</taxon>
        <taxon>Candidatus Improbicoccus</taxon>
    </lineage>
</organism>
<dbReference type="SMART" id="SM00849">
    <property type="entry name" value="Lactamase_B"/>
    <property type="match status" value="1"/>
</dbReference>
<feature type="transmembrane region" description="Helical" evidence="1">
    <location>
        <begin position="12"/>
        <end position="30"/>
    </location>
</feature>
<dbReference type="PANTHER" id="PTHR30619">
    <property type="entry name" value="DNA INTERNALIZATION/COMPETENCE PROTEIN COMEC/REC2"/>
    <property type="match status" value="1"/>
</dbReference>
<dbReference type="InterPro" id="IPR035681">
    <property type="entry name" value="ComA-like_MBL"/>
</dbReference>
<name>A0AA48HYU5_9FIRM</name>
<keyword evidence="1" id="KW-0472">Membrane</keyword>
<dbReference type="EMBL" id="AP027924">
    <property type="protein sequence ID" value="BED92239.1"/>
    <property type="molecule type" value="Genomic_DNA"/>
</dbReference>
<reference evidence="3" key="1">
    <citation type="journal article" date="2023" name="ISME J.">
        <title>Emergence of putative energy parasites within Clostridia revealed by genome analysis of a novel endosymbiotic clade.</title>
        <authorList>
            <person name="Takahashi K."/>
            <person name="Kuwahara H."/>
            <person name="Horikawa Y."/>
            <person name="Izawa K."/>
            <person name="Kato D."/>
            <person name="Inagaki T."/>
            <person name="Yuki M."/>
            <person name="Ohkuma M."/>
            <person name="Hongoh Y."/>
        </authorList>
    </citation>
    <scope>NUCLEOTIDE SEQUENCE</scope>
    <source>
        <strain evidence="3">CfP3-15</strain>
    </source>
</reference>
<dbReference type="InterPro" id="IPR036866">
    <property type="entry name" value="RibonucZ/Hydroxyglut_hydro"/>
</dbReference>
<evidence type="ECO:0000313" key="3">
    <source>
        <dbReference type="EMBL" id="BED92239.1"/>
    </source>
</evidence>
<keyword evidence="1" id="KW-0812">Transmembrane</keyword>
<dbReference type="AlphaFoldDB" id="A0AA48HYU5"/>
<keyword evidence="1" id="KW-1133">Transmembrane helix</keyword>